<name>A0AAJ6FRP1_PRORE</name>
<geneLocation type="plasmid" evidence="1 2">
    <name>p15628B_125</name>
</geneLocation>
<proteinExistence type="predicted"/>
<reference evidence="1" key="1">
    <citation type="submission" date="2023-04" db="EMBL/GenBank/DDBJ databases">
        <title>Co-integrate Col3M blaNDM-1-harbouring plasmids in clinical Providencia rettgeri isolates from Argentina.</title>
        <authorList>
            <person name="de Belder D."/>
            <person name="Martino F."/>
            <person name="Tijet N."/>
            <person name="Melano R.G."/>
            <person name="Faccone D."/>
            <person name="de Mendieta J.M."/>
            <person name="Rapoport M."/>
            <person name="Albornoz E."/>
            <person name="Petroni A."/>
            <person name="Tuduri E."/>
            <person name="Derdoy L."/>
            <person name="Cogut S."/>
            <person name="Errecalde L."/>
            <person name="Pasteran F."/>
            <person name="Corso A."/>
            <person name="Gomez S.A."/>
        </authorList>
    </citation>
    <scope>NUCLEOTIDE SEQUENCE</scope>
    <source>
        <strain evidence="1">PreM15628</strain>
        <plasmid evidence="1">p15628B_125</plasmid>
    </source>
</reference>
<keyword evidence="1" id="KW-0614">Plasmid</keyword>
<sequence>MLTINVLKTLLYSIRNQFNLIESIAKNIHILSDDDIKLMMGNALQTINGLLSLYGEHKTVLSENYNLKLVIENDGLIISTPLLPHRIICYLAHIELMQHHDPKTYARYKSLMQQLGLMPQP</sequence>
<gene>
    <name evidence="1" type="ORF">KOF27_22520</name>
</gene>
<protein>
    <submittedName>
        <fullName evidence="1">Uncharacterized protein</fullName>
    </submittedName>
</protein>
<evidence type="ECO:0000313" key="1">
    <source>
        <dbReference type="EMBL" id="WHT96051.1"/>
    </source>
</evidence>
<evidence type="ECO:0000313" key="2">
    <source>
        <dbReference type="Proteomes" id="UP000682358"/>
    </source>
</evidence>
<organism evidence="1 2">
    <name type="scientific">Providencia rettgeri</name>
    <dbReference type="NCBI Taxonomy" id="587"/>
    <lineage>
        <taxon>Bacteria</taxon>
        <taxon>Pseudomonadati</taxon>
        <taxon>Pseudomonadota</taxon>
        <taxon>Gammaproteobacteria</taxon>
        <taxon>Enterobacterales</taxon>
        <taxon>Morganellaceae</taxon>
        <taxon>Providencia</taxon>
    </lineage>
</organism>
<dbReference type="RefSeq" id="WP_283658092.1">
    <property type="nucleotide sequence ID" value="NZ_CP123372.1"/>
</dbReference>
<dbReference type="Proteomes" id="UP000682358">
    <property type="component" value="Plasmid p15628B_125"/>
</dbReference>
<accession>A0AAJ6FRP1</accession>
<dbReference type="EMBL" id="CP123374">
    <property type="protein sequence ID" value="WHT96051.1"/>
    <property type="molecule type" value="Genomic_DNA"/>
</dbReference>
<dbReference type="AlphaFoldDB" id="A0AAJ6FRP1"/>